<feature type="binding site" evidence="8">
    <location>
        <position position="220"/>
    </location>
    <ligand>
        <name>Zn(2+)</name>
        <dbReference type="ChEBI" id="CHEBI:29105"/>
    </ligand>
</feature>
<feature type="binding site" evidence="8">
    <location>
        <position position="130"/>
    </location>
    <ligand>
        <name>Zn(2+)</name>
        <dbReference type="ChEBI" id="CHEBI:29105"/>
    </ligand>
</feature>
<name>A0A2T2X633_SULTH</name>
<dbReference type="GO" id="GO:0008448">
    <property type="term" value="F:N-acetylglucosamine-6-phosphate deacetylase activity"/>
    <property type="evidence" value="ECO:0007669"/>
    <property type="project" value="InterPro"/>
</dbReference>
<dbReference type="PIRSF" id="PIRSF038994">
    <property type="entry name" value="NagA"/>
    <property type="match status" value="1"/>
</dbReference>
<evidence type="ECO:0000256" key="5">
    <source>
        <dbReference type="PIRNR" id="PIRNR038994"/>
    </source>
</evidence>
<comment type="similarity">
    <text evidence="1 5">Belongs to the metallo-dependent hydrolases superfamily. NagA family.</text>
</comment>
<feature type="binding site" evidence="7">
    <location>
        <position position="255"/>
    </location>
    <ligand>
        <name>substrate</name>
    </ligand>
</feature>
<dbReference type="GO" id="GO:0006046">
    <property type="term" value="P:N-acetylglucosamine catabolic process"/>
    <property type="evidence" value="ECO:0007669"/>
    <property type="project" value="TreeGrafter"/>
</dbReference>
<dbReference type="SUPFAM" id="SSF51338">
    <property type="entry name" value="Composite domain of metallo-dependent hydrolases"/>
    <property type="match status" value="1"/>
</dbReference>
<keyword evidence="2 8" id="KW-0479">Metal-binding</keyword>
<comment type="cofactor">
    <cofactor evidence="8">
        <name>a divalent metal cation</name>
        <dbReference type="ChEBI" id="CHEBI:60240"/>
    </cofactor>
    <text evidence="8">Binds 1 divalent metal cation per subunit.</text>
</comment>
<evidence type="ECO:0000313" key="10">
    <source>
        <dbReference type="EMBL" id="PSR29926.1"/>
    </source>
</evidence>
<evidence type="ECO:0000256" key="3">
    <source>
        <dbReference type="ARBA" id="ARBA00022801"/>
    </source>
</evidence>
<feature type="binding site" evidence="7">
    <location>
        <begin position="223"/>
        <end position="224"/>
    </location>
    <ligand>
        <name>substrate</name>
    </ligand>
</feature>
<evidence type="ECO:0000256" key="8">
    <source>
        <dbReference type="PIRSR" id="PIRSR038994-3"/>
    </source>
</evidence>
<feature type="binding site" evidence="7">
    <location>
        <position position="231"/>
    </location>
    <ligand>
        <name>substrate</name>
    </ligand>
</feature>
<evidence type="ECO:0000256" key="6">
    <source>
        <dbReference type="PIRSR" id="PIRSR038994-1"/>
    </source>
</evidence>
<feature type="binding site" evidence="7">
    <location>
        <begin position="310"/>
        <end position="312"/>
    </location>
    <ligand>
        <name>substrate</name>
    </ligand>
</feature>
<evidence type="ECO:0000256" key="7">
    <source>
        <dbReference type="PIRSR" id="PIRSR038994-2"/>
    </source>
</evidence>
<dbReference type="Proteomes" id="UP000242705">
    <property type="component" value="Unassembled WGS sequence"/>
</dbReference>
<keyword evidence="4 5" id="KW-0119">Carbohydrate metabolism</keyword>
<dbReference type="SUPFAM" id="SSF51556">
    <property type="entry name" value="Metallo-dependent hydrolases"/>
    <property type="match status" value="1"/>
</dbReference>
<feature type="binding site" evidence="7">
    <location>
        <position position="141"/>
    </location>
    <ligand>
        <name>substrate</name>
    </ligand>
</feature>
<feature type="domain" description="Amidohydrolase-related" evidence="9">
    <location>
        <begin position="53"/>
        <end position="380"/>
    </location>
</feature>
<dbReference type="Pfam" id="PF01979">
    <property type="entry name" value="Amidohydro_1"/>
    <property type="match status" value="1"/>
</dbReference>
<organism evidence="10 11">
    <name type="scientific">Sulfobacillus thermosulfidooxidans</name>
    <dbReference type="NCBI Taxonomy" id="28034"/>
    <lineage>
        <taxon>Bacteria</taxon>
        <taxon>Bacillati</taxon>
        <taxon>Bacillota</taxon>
        <taxon>Clostridia</taxon>
        <taxon>Eubacteriales</taxon>
        <taxon>Clostridiales Family XVII. Incertae Sedis</taxon>
        <taxon>Sulfobacillus</taxon>
    </lineage>
</organism>
<dbReference type="InterPro" id="IPR011059">
    <property type="entry name" value="Metal-dep_hydrolase_composite"/>
</dbReference>
<feature type="active site" description="Proton donor/acceptor" evidence="6">
    <location>
        <position position="277"/>
    </location>
</feature>
<dbReference type="NCBIfam" id="TIGR00221">
    <property type="entry name" value="nagA"/>
    <property type="match status" value="1"/>
</dbReference>
<dbReference type="Gene3D" id="2.30.40.10">
    <property type="entry name" value="Urease, subunit C, domain 1"/>
    <property type="match status" value="1"/>
</dbReference>
<sequence>MMFRSHNSQQRSITGRVYLSTTGNLVPAQIHWDDHGRIEQIQRLDTRTKDLPIILPGFIDEHVHGANGHDVMEASWESWQAISEALARHGVTSFLATTITAPWDDLERVMACANEFPQHPHHNLIGLHFEGPYIDPAYKGAQPQEAIRPIAFQEVQSLVDRFQSATVPLRLMTIAPNMPLSGEVISWLRQQGIHVNLGHSGANREQTLQAIAHGADGITHLFNAMKGLHHRDPGMVGVGLITDELWIELITDGIHIHPDIVRLVFHVASSRIILVTDGMSAIDCPPGKYHLGQWLVNVDKEAVRLDDGTLAGSILTPDQSIRNLLQWGFSLREIVHGWCEAPAIRLGLRGYGRIEKGYYADLVQLNQDYQVMGTLKHGQWISPPHG</sequence>
<dbReference type="Gene3D" id="3.20.20.140">
    <property type="entry name" value="Metal-dependent hydrolases"/>
    <property type="match status" value="1"/>
</dbReference>
<evidence type="ECO:0000256" key="2">
    <source>
        <dbReference type="ARBA" id="ARBA00022723"/>
    </source>
</evidence>
<feature type="binding site" evidence="8">
    <location>
        <position position="199"/>
    </location>
    <ligand>
        <name>Zn(2+)</name>
        <dbReference type="ChEBI" id="CHEBI:29105"/>
    </ligand>
</feature>
<dbReference type="EMBL" id="PXYX01000001">
    <property type="protein sequence ID" value="PSR29926.1"/>
    <property type="molecule type" value="Genomic_DNA"/>
</dbReference>
<dbReference type="PANTHER" id="PTHR11113:SF14">
    <property type="entry name" value="N-ACETYLGLUCOSAMINE-6-PHOSPHATE DEACETYLASE"/>
    <property type="match status" value="1"/>
</dbReference>
<dbReference type="CDD" id="cd00854">
    <property type="entry name" value="NagA"/>
    <property type="match status" value="1"/>
</dbReference>
<evidence type="ECO:0000256" key="1">
    <source>
        <dbReference type="ARBA" id="ARBA00010716"/>
    </source>
</evidence>
<proteinExistence type="inferred from homology"/>
<gene>
    <name evidence="10" type="primary">nagA</name>
    <name evidence="10" type="ORF">C7B47_01045</name>
</gene>
<dbReference type="GO" id="GO:0046872">
    <property type="term" value="F:metal ion binding"/>
    <property type="evidence" value="ECO:0007669"/>
    <property type="project" value="UniProtKB-KW"/>
</dbReference>
<reference evidence="10 11" key="1">
    <citation type="journal article" date="2014" name="BMC Genomics">
        <title>Comparison of environmental and isolate Sulfobacillus genomes reveals diverse carbon, sulfur, nitrogen, and hydrogen metabolisms.</title>
        <authorList>
            <person name="Justice N.B."/>
            <person name="Norman A."/>
            <person name="Brown C.T."/>
            <person name="Singh A."/>
            <person name="Thomas B.C."/>
            <person name="Banfield J.F."/>
        </authorList>
    </citation>
    <scope>NUCLEOTIDE SEQUENCE [LARGE SCALE GENOMIC DNA]</scope>
    <source>
        <strain evidence="10">AMDSBA5</strain>
    </source>
</reference>
<dbReference type="InterPro" id="IPR006680">
    <property type="entry name" value="Amidohydro-rel"/>
</dbReference>
<keyword evidence="3 5" id="KW-0378">Hydrolase</keyword>
<protein>
    <submittedName>
        <fullName evidence="10">N-acetylglucosamine-6-phosphate deacetylase</fullName>
    </submittedName>
</protein>
<dbReference type="InterPro" id="IPR032466">
    <property type="entry name" value="Metal_Hydrolase"/>
</dbReference>
<evidence type="ECO:0000256" key="4">
    <source>
        <dbReference type="ARBA" id="ARBA00023277"/>
    </source>
</evidence>
<accession>A0A2T2X633</accession>
<evidence type="ECO:0000313" key="11">
    <source>
        <dbReference type="Proteomes" id="UP000242705"/>
    </source>
</evidence>
<dbReference type="AlphaFoldDB" id="A0A2T2X633"/>
<evidence type="ECO:0000259" key="9">
    <source>
        <dbReference type="Pfam" id="PF01979"/>
    </source>
</evidence>
<dbReference type="InterPro" id="IPR003764">
    <property type="entry name" value="GlcNAc_6-P_deAcase"/>
</dbReference>
<dbReference type="PANTHER" id="PTHR11113">
    <property type="entry name" value="N-ACETYLGLUCOSAMINE-6-PHOSPHATE DEACETYLASE"/>
    <property type="match status" value="1"/>
</dbReference>
<comment type="caution">
    <text evidence="10">The sequence shown here is derived from an EMBL/GenBank/DDBJ whole genome shotgun (WGS) entry which is preliminary data.</text>
</comment>